<organism evidence="2">
    <name type="scientific">hot springs metagenome</name>
    <dbReference type="NCBI Taxonomy" id="433727"/>
    <lineage>
        <taxon>unclassified sequences</taxon>
        <taxon>metagenomes</taxon>
        <taxon>ecological metagenomes</taxon>
    </lineage>
</organism>
<feature type="transmembrane region" description="Helical" evidence="1">
    <location>
        <begin position="36"/>
        <end position="60"/>
    </location>
</feature>
<sequence>MNGYVYHNIEEITVSISCLVIAYVMAKRHRQSPDSIYFMTAEGFFILSISSAIHVIGHVLGEVQGLLYSSLMGYLTGFASILISPFVRKGSRVKKYIPLIFFVILTILFLSNSMMVDFFKTRFSLWMPTAFLSSLLAVIYLSEYLRNKKRHDGAITIGFFLIAISSAFLFFPADVRSFPWMAGHIIRPAGFLILMLGFSMRWE</sequence>
<feature type="transmembrane region" description="Helical" evidence="1">
    <location>
        <begin position="178"/>
        <end position="198"/>
    </location>
</feature>
<accession>A0A5J4L6I2</accession>
<dbReference type="AlphaFoldDB" id="A0A5J4L6I2"/>
<keyword evidence="1" id="KW-0472">Membrane</keyword>
<feature type="transmembrane region" description="Helical" evidence="1">
    <location>
        <begin position="6"/>
        <end position="24"/>
    </location>
</feature>
<proteinExistence type="predicted"/>
<evidence type="ECO:0000313" key="2">
    <source>
        <dbReference type="EMBL" id="GER94481.1"/>
    </source>
</evidence>
<protein>
    <recommendedName>
        <fullName evidence="3">Histidine kinase N-terminal 7TM region domain-containing protein</fullName>
    </recommendedName>
</protein>
<feature type="transmembrane region" description="Helical" evidence="1">
    <location>
        <begin position="125"/>
        <end position="142"/>
    </location>
</feature>
<name>A0A5J4L6I2_9ZZZZ</name>
<feature type="transmembrane region" description="Helical" evidence="1">
    <location>
        <begin position="99"/>
        <end position="119"/>
    </location>
</feature>
<evidence type="ECO:0008006" key="3">
    <source>
        <dbReference type="Google" id="ProtNLM"/>
    </source>
</evidence>
<evidence type="ECO:0000256" key="1">
    <source>
        <dbReference type="SAM" id="Phobius"/>
    </source>
</evidence>
<feature type="transmembrane region" description="Helical" evidence="1">
    <location>
        <begin position="154"/>
        <end position="172"/>
    </location>
</feature>
<keyword evidence="1" id="KW-1133">Transmembrane helix</keyword>
<gene>
    <name evidence="2" type="ORF">A45J_2244</name>
</gene>
<dbReference type="EMBL" id="BLAB01000001">
    <property type="protein sequence ID" value="GER94481.1"/>
    <property type="molecule type" value="Genomic_DNA"/>
</dbReference>
<keyword evidence="1" id="KW-0812">Transmembrane</keyword>
<feature type="transmembrane region" description="Helical" evidence="1">
    <location>
        <begin position="66"/>
        <end position="87"/>
    </location>
</feature>
<reference evidence="2" key="1">
    <citation type="submission" date="2019-10" db="EMBL/GenBank/DDBJ databases">
        <title>Metagenomic sequencing of thiosulfate-disproportionating enrichment culture.</title>
        <authorList>
            <person name="Umezawa K."/>
            <person name="Kojima H."/>
            <person name="Fukui M."/>
        </authorList>
    </citation>
    <scope>NUCLEOTIDE SEQUENCE</scope>
    <source>
        <strain evidence="2">45J</strain>
    </source>
</reference>
<comment type="caution">
    <text evidence="2">The sequence shown here is derived from an EMBL/GenBank/DDBJ whole genome shotgun (WGS) entry which is preliminary data.</text>
</comment>